<feature type="transmembrane region" description="Helical" evidence="1">
    <location>
        <begin position="233"/>
        <end position="259"/>
    </location>
</feature>
<keyword evidence="1" id="KW-1133">Transmembrane helix</keyword>
<protein>
    <recommendedName>
        <fullName evidence="2">Glycosyltransferase 2-like domain-containing protein</fullName>
    </recommendedName>
</protein>
<dbReference type="InterPro" id="IPR050256">
    <property type="entry name" value="Glycosyltransferase_2"/>
</dbReference>
<dbReference type="Pfam" id="PF00535">
    <property type="entry name" value="Glycos_transf_2"/>
    <property type="match status" value="1"/>
</dbReference>
<evidence type="ECO:0000313" key="4">
    <source>
        <dbReference type="Proteomes" id="UP000178577"/>
    </source>
</evidence>
<comment type="caution">
    <text evidence="3">The sequence shown here is derived from an EMBL/GenBank/DDBJ whole genome shotgun (WGS) entry which is preliminary data.</text>
</comment>
<name>A0A1F5G915_9BACT</name>
<dbReference type="SUPFAM" id="SSF53448">
    <property type="entry name" value="Nucleotide-diphospho-sugar transferases"/>
    <property type="match status" value="1"/>
</dbReference>
<feature type="domain" description="Glycosyltransferase 2-like" evidence="2">
    <location>
        <begin position="9"/>
        <end position="171"/>
    </location>
</feature>
<dbReference type="PANTHER" id="PTHR48090">
    <property type="entry name" value="UNDECAPRENYL-PHOSPHATE 4-DEOXY-4-FORMAMIDO-L-ARABINOSE TRANSFERASE-RELATED"/>
    <property type="match status" value="1"/>
</dbReference>
<keyword evidence="1" id="KW-0472">Membrane</keyword>
<sequence length="323" mass="37546">MSNRKKIISFVIPCFNEEENVLQVYRELKNVITKIKNYAYEFVFVDNRSLDNTRKEIRDLAKKDKNVVGIFLSRNFGPEASVHAGLDKTNGDAVIIYEADLQDPSHLIPQFIDRWEKGFDVVVGIRTKIEDSLIMTLLRKTYYKIFKAISDIYIPVNSGSYGLLDRKVLRAIQSLPEKYRMFRGLRAWVGFKTDYVEYKRQKRKRGKSSYNFFRYIKHAERSFFGFSYLPLDLMVYISFILVLLSFLFIIAYLLIFLLFGNPIKAAVTIVVSIVFFGGIQLLAISIIGKYIQVIVEETKSRPVYIIDEILNEKKKSVGEDLTK</sequence>
<evidence type="ECO:0000313" key="3">
    <source>
        <dbReference type="EMBL" id="OGD88360.1"/>
    </source>
</evidence>
<organism evidence="3 4">
    <name type="scientific">Candidatus Curtissbacteria bacterium RIFCSPHIGHO2_01_FULL_40_12</name>
    <dbReference type="NCBI Taxonomy" id="1797710"/>
    <lineage>
        <taxon>Bacteria</taxon>
        <taxon>Candidatus Curtissiibacteriota</taxon>
    </lineage>
</organism>
<gene>
    <name evidence="3" type="ORF">A2693_02760</name>
</gene>
<proteinExistence type="predicted"/>
<dbReference type="InterPro" id="IPR001173">
    <property type="entry name" value="Glyco_trans_2-like"/>
</dbReference>
<reference evidence="3 4" key="1">
    <citation type="journal article" date="2016" name="Nat. Commun.">
        <title>Thousands of microbial genomes shed light on interconnected biogeochemical processes in an aquifer system.</title>
        <authorList>
            <person name="Anantharaman K."/>
            <person name="Brown C.T."/>
            <person name="Hug L.A."/>
            <person name="Sharon I."/>
            <person name="Castelle C.J."/>
            <person name="Probst A.J."/>
            <person name="Thomas B.C."/>
            <person name="Singh A."/>
            <person name="Wilkins M.J."/>
            <person name="Karaoz U."/>
            <person name="Brodie E.L."/>
            <person name="Williams K.H."/>
            <person name="Hubbard S.S."/>
            <person name="Banfield J.F."/>
        </authorList>
    </citation>
    <scope>NUCLEOTIDE SEQUENCE [LARGE SCALE GENOMIC DNA]</scope>
</reference>
<feature type="transmembrane region" description="Helical" evidence="1">
    <location>
        <begin position="265"/>
        <end position="291"/>
    </location>
</feature>
<evidence type="ECO:0000259" key="2">
    <source>
        <dbReference type="Pfam" id="PF00535"/>
    </source>
</evidence>
<dbReference type="AlphaFoldDB" id="A0A1F5G915"/>
<dbReference type="Proteomes" id="UP000178577">
    <property type="component" value="Unassembled WGS sequence"/>
</dbReference>
<accession>A0A1F5G915</accession>
<keyword evidence="1" id="KW-0812">Transmembrane</keyword>
<evidence type="ECO:0000256" key="1">
    <source>
        <dbReference type="SAM" id="Phobius"/>
    </source>
</evidence>
<dbReference type="InterPro" id="IPR029044">
    <property type="entry name" value="Nucleotide-diphossugar_trans"/>
</dbReference>
<dbReference type="CDD" id="cd04187">
    <property type="entry name" value="DPM1_like_bac"/>
    <property type="match status" value="1"/>
</dbReference>
<dbReference type="PANTHER" id="PTHR48090:SF8">
    <property type="entry name" value="GLYCOSYLTRANSFERASE CSBB-RELATED"/>
    <property type="match status" value="1"/>
</dbReference>
<dbReference type="GO" id="GO:0005886">
    <property type="term" value="C:plasma membrane"/>
    <property type="evidence" value="ECO:0007669"/>
    <property type="project" value="TreeGrafter"/>
</dbReference>
<dbReference type="EMBL" id="MFAY01000041">
    <property type="protein sequence ID" value="OGD88360.1"/>
    <property type="molecule type" value="Genomic_DNA"/>
</dbReference>
<dbReference type="Gene3D" id="3.90.550.10">
    <property type="entry name" value="Spore Coat Polysaccharide Biosynthesis Protein SpsA, Chain A"/>
    <property type="match status" value="1"/>
</dbReference>